<dbReference type="NCBIfam" id="NF007702">
    <property type="entry name" value="PRK10387.1"/>
    <property type="match status" value="1"/>
</dbReference>
<evidence type="ECO:0000313" key="2">
    <source>
        <dbReference type="EMBL" id="MDD0823682.1"/>
    </source>
</evidence>
<keyword evidence="3" id="KW-1185">Reference proteome</keyword>
<feature type="domain" description="GST N-terminal" evidence="1">
    <location>
        <begin position="1"/>
        <end position="77"/>
    </location>
</feature>
<dbReference type="Gene3D" id="3.40.30.10">
    <property type="entry name" value="Glutaredoxin"/>
    <property type="match status" value="1"/>
</dbReference>
<evidence type="ECO:0000259" key="1">
    <source>
        <dbReference type="PROSITE" id="PS50404"/>
    </source>
</evidence>
<evidence type="ECO:0000313" key="3">
    <source>
        <dbReference type="Proteomes" id="UP001221909"/>
    </source>
</evidence>
<dbReference type="NCBIfam" id="TIGR02182">
    <property type="entry name" value="GRXB"/>
    <property type="match status" value="1"/>
</dbReference>
<dbReference type="CDD" id="cd03199">
    <property type="entry name" value="GST_C_GRX2"/>
    <property type="match status" value="1"/>
</dbReference>
<dbReference type="SUPFAM" id="SSF47616">
    <property type="entry name" value="GST C-terminal domain-like"/>
    <property type="match status" value="1"/>
</dbReference>
<dbReference type="SFLD" id="SFLDG01183">
    <property type="entry name" value="Grx2-like"/>
    <property type="match status" value="1"/>
</dbReference>
<name>A0ABT5MNV5_9PAST</name>
<dbReference type="CDD" id="cd03037">
    <property type="entry name" value="GST_N_GRX2"/>
    <property type="match status" value="1"/>
</dbReference>
<accession>A0ABT5MNV5</accession>
<dbReference type="InterPro" id="IPR007494">
    <property type="entry name" value="Glutaredoxin2_C"/>
</dbReference>
<dbReference type="InterPro" id="IPR036282">
    <property type="entry name" value="Glutathione-S-Trfase_C_sf"/>
</dbReference>
<dbReference type="Pfam" id="PF13417">
    <property type="entry name" value="GST_N_3"/>
    <property type="match status" value="1"/>
</dbReference>
<comment type="caution">
    <text evidence="2">The sequence shown here is derived from an EMBL/GenBank/DDBJ whole genome shotgun (WGS) entry which is preliminary data.</text>
</comment>
<dbReference type="InterPro" id="IPR011901">
    <property type="entry name" value="Grx2"/>
</dbReference>
<dbReference type="InterPro" id="IPR004045">
    <property type="entry name" value="Glutathione_S-Trfase_N"/>
</dbReference>
<dbReference type="SFLD" id="SFLDS00019">
    <property type="entry name" value="Glutathione_Transferase_(cytos"/>
    <property type="match status" value="1"/>
</dbReference>
<dbReference type="EMBL" id="JAQSJE010000003">
    <property type="protein sequence ID" value="MDD0823682.1"/>
    <property type="molecule type" value="Genomic_DNA"/>
</dbReference>
<organism evidence="2 3">
    <name type="scientific">Mannheimia cairinae</name>
    <dbReference type="NCBI Taxonomy" id="3025936"/>
    <lineage>
        <taxon>Bacteria</taxon>
        <taxon>Pseudomonadati</taxon>
        <taxon>Pseudomonadota</taxon>
        <taxon>Gammaproteobacteria</taxon>
        <taxon>Pasteurellales</taxon>
        <taxon>Pasteurellaceae</taxon>
        <taxon>Mannheimia</taxon>
    </lineage>
</organism>
<dbReference type="PROSITE" id="PS00195">
    <property type="entry name" value="GLUTAREDOXIN_1"/>
    <property type="match status" value="1"/>
</dbReference>
<dbReference type="RefSeq" id="WP_273747929.1">
    <property type="nucleotide sequence ID" value="NZ_JAQSJE010000003.1"/>
</dbReference>
<dbReference type="InterPro" id="IPR040079">
    <property type="entry name" value="Glutathione_S-Trfase"/>
</dbReference>
<dbReference type="Pfam" id="PF04399">
    <property type="entry name" value="Glutaredoxin2_C"/>
    <property type="match status" value="1"/>
</dbReference>
<proteinExistence type="predicted"/>
<dbReference type="PROSITE" id="PS50404">
    <property type="entry name" value="GST_NTER"/>
    <property type="match status" value="1"/>
</dbReference>
<dbReference type="Gene3D" id="1.20.1050.10">
    <property type="match status" value="1"/>
</dbReference>
<sequence>MKLYVYDHCPFCVRAKMIFGLKDLPVEILTIANDDEKTPISLVGKKVVPILVKEDGTAMPESLDIVRYIDTNYGSPIIAETIRPEIEQWVSELGKIYNHLLLPRFVKLDLDEFKQPSAIDYFVEKKTEYIGNFDQNLAKSAKYIQAIEPILAKLSGLIKSDTALNGQLSVEDIIVFPMLRNLTCVKDIEFPAEVLNYLMKMSELSKVNLYFTQAI</sequence>
<dbReference type="Proteomes" id="UP001221909">
    <property type="component" value="Unassembled WGS sequence"/>
</dbReference>
<protein>
    <submittedName>
        <fullName evidence="2">Glutaredoxin 2</fullName>
    </submittedName>
</protein>
<dbReference type="SFLD" id="SFLDG01204">
    <property type="entry name" value="Grx2-like.1"/>
    <property type="match status" value="1"/>
</dbReference>
<dbReference type="InterPro" id="IPR011767">
    <property type="entry name" value="GLR_AS"/>
</dbReference>
<reference evidence="2 3" key="1">
    <citation type="submission" date="2023-02" db="EMBL/GenBank/DDBJ databases">
        <title>Mannheimia cairiniae sp. nov., a novel species of Mannheimia obtained from moscovy ducks (Cairina moschata) and reclassification of Mannheimia ovis as heterotypic synonym of Mannheimia pernigra.</title>
        <authorList>
            <person name="Christensen H."/>
        </authorList>
    </citation>
    <scope>NUCLEOTIDE SEQUENCE [LARGE SCALE GENOMIC DNA]</scope>
    <source>
        <strain evidence="2 3">AT1</strain>
    </source>
</reference>
<dbReference type="InterPro" id="IPR036249">
    <property type="entry name" value="Thioredoxin-like_sf"/>
</dbReference>
<dbReference type="SUPFAM" id="SSF52833">
    <property type="entry name" value="Thioredoxin-like"/>
    <property type="match status" value="1"/>
</dbReference>
<gene>
    <name evidence="2" type="primary">grxB</name>
    <name evidence="2" type="ORF">PTQ27_04225</name>
</gene>